<dbReference type="Proteomes" id="UP001211987">
    <property type="component" value="Unassembled WGS sequence"/>
</dbReference>
<dbReference type="InterPro" id="IPR043129">
    <property type="entry name" value="ATPase_NBD"/>
</dbReference>
<dbReference type="Gene3D" id="3.30.420.40">
    <property type="match status" value="1"/>
</dbReference>
<dbReference type="EMBL" id="JAQLKE010000017">
    <property type="protein sequence ID" value="MDB7084387.1"/>
    <property type="molecule type" value="Genomic_DNA"/>
</dbReference>
<dbReference type="SUPFAM" id="SSF53067">
    <property type="entry name" value="Actin-like ATPase domain"/>
    <property type="match status" value="1"/>
</dbReference>
<feature type="non-terminal residue" evidence="1">
    <location>
        <position position="1"/>
    </location>
</feature>
<name>A0AB35IJV9_9FIRM</name>
<evidence type="ECO:0008006" key="3">
    <source>
        <dbReference type="Google" id="ProtNLM"/>
    </source>
</evidence>
<dbReference type="AlphaFoldDB" id="A0AB35IJV9"/>
<proteinExistence type="predicted"/>
<evidence type="ECO:0000313" key="1">
    <source>
        <dbReference type="EMBL" id="MDB7084387.1"/>
    </source>
</evidence>
<comment type="caution">
    <text evidence="1">The sequence shown here is derived from an EMBL/GenBank/DDBJ whole genome shotgun (WGS) entry which is preliminary data.</text>
</comment>
<organism evidence="1 2">
    <name type="scientific">Thomasclavelia ramosa</name>
    <dbReference type="NCBI Taxonomy" id="1547"/>
    <lineage>
        <taxon>Bacteria</taxon>
        <taxon>Bacillati</taxon>
        <taxon>Bacillota</taxon>
        <taxon>Erysipelotrichia</taxon>
        <taxon>Erysipelotrichales</taxon>
        <taxon>Coprobacillaceae</taxon>
        <taxon>Thomasclavelia</taxon>
    </lineage>
</organism>
<evidence type="ECO:0000313" key="2">
    <source>
        <dbReference type="Proteomes" id="UP001211987"/>
    </source>
</evidence>
<gene>
    <name evidence="1" type="ORF">PM738_11280</name>
</gene>
<reference evidence="1" key="1">
    <citation type="submission" date="2023-01" db="EMBL/GenBank/DDBJ databases">
        <title>Human gut microbiome strain richness.</title>
        <authorList>
            <person name="Chen-Liaw A."/>
        </authorList>
    </citation>
    <scope>NUCLEOTIDE SEQUENCE</scope>
    <source>
        <strain evidence="1">1001217st2_G6_1001217B_191108</strain>
    </source>
</reference>
<sequence length="94" mass="10372">SIASLAKLNGIAAKDNDKYALQIYKEAAYEIAVLIKALAKNFTSPFKVSYIGGVFEYGEDYVLKPLNNYLQPLSCQLVAPLYSPEYGAYLLGKK</sequence>
<protein>
    <recommendedName>
        <fullName evidence="3">N-acetylglucosamine kinase</fullName>
    </recommendedName>
</protein>
<accession>A0AB35IJV9</accession>